<dbReference type="GO" id="GO:0022857">
    <property type="term" value="F:transmembrane transporter activity"/>
    <property type="evidence" value="ECO:0007669"/>
    <property type="project" value="InterPro"/>
</dbReference>
<accession>A0A835W8M7</accession>
<feature type="transmembrane region" description="Helical" evidence="7">
    <location>
        <begin position="46"/>
        <end position="66"/>
    </location>
</feature>
<feature type="region of interest" description="Disordered" evidence="6">
    <location>
        <begin position="316"/>
        <end position="373"/>
    </location>
</feature>
<dbReference type="SUPFAM" id="SSF103473">
    <property type="entry name" value="MFS general substrate transporter"/>
    <property type="match status" value="1"/>
</dbReference>
<keyword evidence="9" id="KW-1185">Reference proteome</keyword>
<keyword evidence="3 7" id="KW-0812">Transmembrane</keyword>
<dbReference type="PRINTS" id="PR01035">
    <property type="entry name" value="TCRTETA"/>
</dbReference>
<feature type="transmembrane region" description="Helical" evidence="7">
    <location>
        <begin position="437"/>
        <end position="459"/>
    </location>
</feature>
<keyword evidence="4 7" id="KW-1133">Transmembrane helix</keyword>
<feature type="region of interest" description="Disordered" evidence="6">
    <location>
        <begin position="217"/>
        <end position="269"/>
    </location>
</feature>
<keyword evidence="5 7" id="KW-0472">Membrane</keyword>
<name>A0A835W8M7_CHLIN</name>
<dbReference type="PROSITE" id="PS00216">
    <property type="entry name" value="SUGAR_TRANSPORT_1"/>
    <property type="match status" value="1"/>
</dbReference>
<dbReference type="GO" id="GO:0016020">
    <property type="term" value="C:membrane"/>
    <property type="evidence" value="ECO:0007669"/>
    <property type="project" value="UniProtKB-SubCell"/>
</dbReference>
<dbReference type="Proteomes" id="UP000650467">
    <property type="component" value="Unassembled WGS sequence"/>
</dbReference>
<dbReference type="InterPro" id="IPR005829">
    <property type="entry name" value="Sugar_transporter_CS"/>
</dbReference>
<feature type="compositionally biased region" description="Low complexity" evidence="6">
    <location>
        <begin position="358"/>
        <end position="367"/>
    </location>
</feature>
<evidence type="ECO:0000256" key="4">
    <source>
        <dbReference type="ARBA" id="ARBA00022989"/>
    </source>
</evidence>
<feature type="transmembrane region" description="Helical" evidence="7">
    <location>
        <begin position="491"/>
        <end position="511"/>
    </location>
</feature>
<dbReference type="Gene3D" id="1.20.1250.20">
    <property type="entry name" value="MFS general substrate transporter like domains"/>
    <property type="match status" value="2"/>
</dbReference>
<protein>
    <recommendedName>
        <fullName evidence="10">Major facilitator superfamily (MFS) profile domain-containing protein</fullName>
    </recommendedName>
</protein>
<evidence type="ECO:0000256" key="5">
    <source>
        <dbReference type="ARBA" id="ARBA00023136"/>
    </source>
</evidence>
<dbReference type="OrthoDB" id="419616at2759"/>
<feature type="transmembrane region" description="Helical" evidence="7">
    <location>
        <begin position="138"/>
        <end position="159"/>
    </location>
</feature>
<evidence type="ECO:0000256" key="6">
    <source>
        <dbReference type="SAM" id="MobiDB-lite"/>
    </source>
</evidence>
<sequence length="646" mass="65462">MFPITPTLVTNGFASLAAGRRMDCTAYPPHASPPECVDAHSTAVTWMSWTNFVSSSLLTFLCAPYVGALSDRLGRKPFMLVGISLTFLPLAVLQAFLHDLVPVYWYYPASAVGGVVSSFTMTLTAVADLLEQRHRATAVGYLTSCFSVGMLVGPLIGGYMSCTTAMWTCIAGTAITLAYVAIFVPECAPEPLARRAARKAAAEAATRTRAAAAAGAASGSLPAGGAGAGKAGDEEVEAAEAGRSREPAGRSLSRAWAEQEAAQEQAAEEEAVAETVSLLSAQQHMMGGAVAAAPGAVAAAPAGECVYGYTGDGSGHHPHHHGDGGDISGSSKHSAAHDVRHPHNDSTAPPTLAAKPCAGDASTSSRGAAGGSGNGGCGNGKSLLSGMAAGWAVIRGSSFYRRIALIWVVVSMTWEGAGELLMQYLQLRLGFNTRDQAHVLVVLASGGLVVKLGLLALLVRWLGERRLLAFGLLAYACECLALAAAHTKPLGLAAVSVGSLASVCWPALVALQTAGVAPGQQGAVFGALQAISSMASGLGPLLFAAVFRAVTRTDSTLPKMPGVVWLMAAAMTAVAIGLTLSLPQPAAAAGGADASHSHKSRGGQDGEVPAEEPVVVVAAAAAAAAAAASGERDGASSGVREPLLSH</sequence>
<feature type="compositionally biased region" description="Basic and acidic residues" evidence="6">
    <location>
        <begin position="335"/>
        <end position="344"/>
    </location>
</feature>
<comment type="subcellular location">
    <subcellularLocation>
        <location evidence="1">Membrane</location>
        <topology evidence="1">Multi-pass membrane protein</topology>
    </subcellularLocation>
</comment>
<keyword evidence="2" id="KW-0813">Transport</keyword>
<dbReference type="InterPro" id="IPR036259">
    <property type="entry name" value="MFS_trans_sf"/>
</dbReference>
<evidence type="ECO:0000313" key="8">
    <source>
        <dbReference type="EMBL" id="KAG2441733.1"/>
    </source>
</evidence>
<feature type="transmembrane region" description="Helical" evidence="7">
    <location>
        <begin position="165"/>
        <end position="185"/>
    </location>
</feature>
<feature type="transmembrane region" description="Helical" evidence="7">
    <location>
        <begin position="103"/>
        <end position="126"/>
    </location>
</feature>
<dbReference type="EMBL" id="JAEHOC010000005">
    <property type="protein sequence ID" value="KAG2441733.1"/>
    <property type="molecule type" value="Genomic_DNA"/>
</dbReference>
<reference evidence="8" key="1">
    <citation type="journal article" date="2020" name="bioRxiv">
        <title>Comparative genomics of Chlamydomonas.</title>
        <authorList>
            <person name="Craig R.J."/>
            <person name="Hasan A.R."/>
            <person name="Ness R.W."/>
            <person name="Keightley P.D."/>
        </authorList>
    </citation>
    <scope>NUCLEOTIDE SEQUENCE</scope>
    <source>
        <strain evidence="8">SAG 7.73</strain>
    </source>
</reference>
<feature type="transmembrane region" description="Helical" evidence="7">
    <location>
        <begin position="466"/>
        <end position="485"/>
    </location>
</feature>
<organism evidence="8 9">
    <name type="scientific">Chlamydomonas incerta</name>
    <dbReference type="NCBI Taxonomy" id="51695"/>
    <lineage>
        <taxon>Eukaryota</taxon>
        <taxon>Viridiplantae</taxon>
        <taxon>Chlorophyta</taxon>
        <taxon>core chlorophytes</taxon>
        <taxon>Chlorophyceae</taxon>
        <taxon>CS clade</taxon>
        <taxon>Chlamydomonadales</taxon>
        <taxon>Chlamydomonadaceae</taxon>
        <taxon>Chlamydomonas</taxon>
    </lineage>
</organism>
<feature type="transmembrane region" description="Helical" evidence="7">
    <location>
        <begin position="523"/>
        <end position="550"/>
    </location>
</feature>
<feature type="transmembrane region" description="Helical" evidence="7">
    <location>
        <begin position="78"/>
        <end position="97"/>
    </location>
</feature>
<dbReference type="InterPro" id="IPR011701">
    <property type="entry name" value="MFS"/>
</dbReference>
<evidence type="ECO:0000313" key="9">
    <source>
        <dbReference type="Proteomes" id="UP000650467"/>
    </source>
</evidence>
<dbReference type="Pfam" id="PF07690">
    <property type="entry name" value="MFS_1"/>
    <property type="match status" value="1"/>
</dbReference>
<gene>
    <name evidence="8" type="ORF">HXX76_003348</name>
</gene>
<evidence type="ECO:0000256" key="2">
    <source>
        <dbReference type="ARBA" id="ARBA00022448"/>
    </source>
</evidence>
<comment type="caution">
    <text evidence="8">The sequence shown here is derived from an EMBL/GenBank/DDBJ whole genome shotgun (WGS) entry which is preliminary data.</text>
</comment>
<feature type="region of interest" description="Disordered" evidence="6">
    <location>
        <begin position="589"/>
        <end position="609"/>
    </location>
</feature>
<proteinExistence type="predicted"/>
<dbReference type="InterPro" id="IPR001958">
    <property type="entry name" value="Tet-R_TetA/multi-R_MdtG-like"/>
</dbReference>
<feature type="transmembrane region" description="Helical" evidence="7">
    <location>
        <begin position="404"/>
        <end position="425"/>
    </location>
</feature>
<evidence type="ECO:0000256" key="3">
    <source>
        <dbReference type="ARBA" id="ARBA00022692"/>
    </source>
</evidence>
<dbReference type="PANTHER" id="PTHR23504:SF117">
    <property type="entry name" value="MAJOR FACILITATOR SUPERFAMILY PROTEIN"/>
    <property type="match status" value="1"/>
</dbReference>
<evidence type="ECO:0000256" key="1">
    <source>
        <dbReference type="ARBA" id="ARBA00004141"/>
    </source>
</evidence>
<feature type="transmembrane region" description="Helical" evidence="7">
    <location>
        <begin position="562"/>
        <end position="582"/>
    </location>
</feature>
<dbReference type="PANTHER" id="PTHR23504">
    <property type="entry name" value="MAJOR FACILITATOR SUPERFAMILY DOMAIN-CONTAINING PROTEIN 10"/>
    <property type="match status" value="1"/>
</dbReference>
<dbReference type="AlphaFoldDB" id="A0A835W8M7"/>
<evidence type="ECO:0008006" key="10">
    <source>
        <dbReference type="Google" id="ProtNLM"/>
    </source>
</evidence>
<evidence type="ECO:0000256" key="7">
    <source>
        <dbReference type="SAM" id="Phobius"/>
    </source>
</evidence>